<organism evidence="2 3">
    <name type="scientific">Sinanodonta woodiana</name>
    <name type="common">Chinese pond mussel</name>
    <name type="synonym">Anodonta woodiana</name>
    <dbReference type="NCBI Taxonomy" id="1069815"/>
    <lineage>
        <taxon>Eukaryota</taxon>
        <taxon>Metazoa</taxon>
        <taxon>Spiralia</taxon>
        <taxon>Lophotrochozoa</taxon>
        <taxon>Mollusca</taxon>
        <taxon>Bivalvia</taxon>
        <taxon>Autobranchia</taxon>
        <taxon>Heteroconchia</taxon>
        <taxon>Palaeoheterodonta</taxon>
        <taxon>Unionida</taxon>
        <taxon>Unionoidea</taxon>
        <taxon>Unionidae</taxon>
        <taxon>Unioninae</taxon>
        <taxon>Sinanodonta</taxon>
    </lineage>
</organism>
<feature type="region of interest" description="Disordered" evidence="1">
    <location>
        <begin position="1"/>
        <end position="20"/>
    </location>
</feature>
<reference evidence="2 3" key="1">
    <citation type="submission" date="2024-11" db="EMBL/GenBank/DDBJ databases">
        <title>Chromosome-level genome assembly of the freshwater bivalve Anodonta woodiana.</title>
        <authorList>
            <person name="Chen X."/>
        </authorList>
    </citation>
    <scope>NUCLEOTIDE SEQUENCE [LARGE SCALE GENOMIC DNA]</scope>
    <source>
        <strain evidence="2">MN2024</strain>
        <tissue evidence="2">Gills</tissue>
    </source>
</reference>
<dbReference type="Proteomes" id="UP001634394">
    <property type="component" value="Unassembled WGS sequence"/>
</dbReference>
<gene>
    <name evidence="2" type="ORF">ACJMK2_040976</name>
</gene>
<evidence type="ECO:0000256" key="1">
    <source>
        <dbReference type="SAM" id="MobiDB-lite"/>
    </source>
</evidence>
<keyword evidence="3" id="KW-1185">Reference proteome</keyword>
<dbReference type="AlphaFoldDB" id="A0ABD3W3K9"/>
<sequence>MGQSMSEQLNEETRPKKYNRKRKNLHQVLKILKKKDTRSNIENTWQNDVLCQYVLQELDNGQNLDKLVDALNMLLEKVLDRKKELDEIKENGFVLQRDKEDRLGKVASKKILEVNTNISSDTNEIDNDTQKDGIEVSIPKADSQLDSHYKELPSRLVVNSDNVQDGIEDSIAKVDTMEDSITKLDAMEDSITKLDAMGDSHNKEISSPLVINKAQNGKYAAGVIFVGDKNIFQINRTDLSRNMEKEADDKLMIIMRRKLFALKKSNARLELENRILRSRSIDPADHRKNHDFHWETGRRFCPSQRSNSFPSRTVNS</sequence>
<evidence type="ECO:0000313" key="2">
    <source>
        <dbReference type="EMBL" id="KAL3868140.1"/>
    </source>
</evidence>
<evidence type="ECO:0000313" key="3">
    <source>
        <dbReference type="Proteomes" id="UP001634394"/>
    </source>
</evidence>
<dbReference type="EMBL" id="JBJQND010000008">
    <property type="protein sequence ID" value="KAL3868140.1"/>
    <property type="molecule type" value="Genomic_DNA"/>
</dbReference>
<proteinExistence type="predicted"/>
<comment type="caution">
    <text evidence="2">The sequence shown here is derived from an EMBL/GenBank/DDBJ whole genome shotgun (WGS) entry which is preliminary data.</text>
</comment>
<name>A0ABD3W3K9_SINWO</name>
<protein>
    <submittedName>
        <fullName evidence="2">Uncharacterized protein</fullName>
    </submittedName>
</protein>
<accession>A0ABD3W3K9</accession>